<proteinExistence type="predicted"/>
<name>A0AAE0XSL5_9GAST</name>
<keyword evidence="2" id="KW-1185">Reference proteome</keyword>
<protein>
    <submittedName>
        <fullName evidence="1">Uncharacterized protein</fullName>
    </submittedName>
</protein>
<reference evidence="1" key="1">
    <citation type="journal article" date="2023" name="G3 (Bethesda)">
        <title>A reference genome for the long-term kleptoplast-retaining sea slug Elysia crispata morphotype clarki.</title>
        <authorList>
            <person name="Eastman K.E."/>
            <person name="Pendleton A.L."/>
            <person name="Shaikh M.A."/>
            <person name="Suttiyut T."/>
            <person name="Ogas R."/>
            <person name="Tomko P."/>
            <person name="Gavelis G."/>
            <person name="Widhalm J.R."/>
            <person name="Wisecaver J.H."/>
        </authorList>
    </citation>
    <scope>NUCLEOTIDE SEQUENCE</scope>
    <source>
        <strain evidence="1">ECLA1</strain>
    </source>
</reference>
<gene>
    <name evidence="1" type="ORF">RRG08_053043</name>
</gene>
<dbReference type="EMBL" id="JAWDGP010007694">
    <property type="protein sequence ID" value="KAK3708459.1"/>
    <property type="molecule type" value="Genomic_DNA"/>
</dbReference>
<dbReference type="Proteomes" id="UP001283361">
    <property type="component" value="Unassembled WGS sequence"/>
</dbReference>
<dbReference type="AlphaFoldDB" id="A0AAE0XSL5"/>
<accession>A0AAE0XSL5</accession>
<evidence type="ECO:0000313" key="1">
    <source>
        <dbReference type="EMBL" id="KAK3708459.1"/>
    </source>
</evidence>
<comment type="caution">
    <text evidence="1">The sequence shown here is derived from an EMBL/GenBank/DDBJ whole genome shotgun (WGS) entry which is preliminary data.</text>
</comment>
<organism evidence="1 2">
    <name type="scientific">Elysia crispata</name>
    <name type="common">lettuce slug</name>
    <dbReference type="NCBI Taxonomy" id="231223"/>
    <lineage>
        <taxon>Eukaryota</taxon>
        <taxon>Metazoa</taxon>
        <taxon>Spiralia</taxon>
        <taxon>Lophotrochozoa</taxon>
        <taxon>Mollusca</taxon>
        <taxon>Gastropoda</taxon>
        <taxon>Heterobranchia</taxon>
        <taxon>Euthyneura</taxon>
        <taxon>Panpulmonata</taxon>
        <taxon>Sacoglossa</taxon>
        <taxon>Placobranchoidea</taxon>
        <taxon>Plakobranchidae</taxon>
        <taxon>Elysia</taxon>
    </lineage>
</organism>
<evidence type="ECO:0000313" key="2">
    <source>
        <dbReference type="Proteomes" id="UP001283361"/>
    </source>
</evidence>
<sequence length="140" mass="15833">MISRQAEAVCLVNRTSMMLCSSLFKRFSYWTHWPECSTQFQVLILYTLAGVSQSYLKACRTAAVDLSQQWRRSRPGTVESQESSACFANGSLMFSLRTRCQVANSYTKNSPSFSRTYLTSKPTQAPISAERSFGAVIRRM</sequence>